<keyword evidence="2" id="KW-1185">Reference proteome</keyword>
<protein>
    <submittedName>
        <fullName evidence="1">Uncharacterized protein</fullName>
    </submittedName>
</protein>
<accession>A0A1R1YKW6</accession>
<sequence>MSRPGAANSSGNSNILGDLPNFFMRVPIVSNVGSLSYGLVSGVAGTGMRAAAGVYDAREAFWSGGEPVAWRCKSSARTVNPGATLIAP</sequence>
<comment type="caution">
    <text evidence="1">The sequence shown here is derived from an EMBL/GenBank/DDBJ whole genome shotgun (WGS) entry which is preliminary data.</text>
</comment>
<proteinExistence type="predicted"/>
<name>A0A1R1YKW6_9FUNG</name>
<dbReference type="EMBL" id="LSSM01000934">
    <property type="protein sequence ID" value="OMJ27577.1"/>
    <property type="molecule type" value="Genomic_DNA"/>
</dbReference>
<gene>
    <name evidence="1" type="ORF">AYI69_g2982</name>
</gene>
<evidence type="ECO:0000313" key="2">
    <source>
        <dbReference type="Proteomes" id="UP000187429"/>
    </source>
</evidence>
<reference evidence="2" key="1">
    <citation type="submission" date="2017-01" db="EMBL/GenBank/DDBJ databases">
        <authorList>
            <person name="Wang Y."/>
            <person name="White M."/>
            <person name="Kvist S."/>
            <person name="Moncalvo J.-M."/>
        </authorList>
    </citation>
    <scope>NUCLEOTIDE SEQUENCE [LARGE SCALE GENOMIC DNA]</scope>
    <source>
        <strain evidence="2">ID-206-W2</strain>
    </source>
</reference>
<dbReference type="Proteomes" id="UP000187429">
    <property type="component" value="Unassembled WGS sequence"/>
</dbReference>
<organism evidence="1 2">
    <name type="scientific">Smittium culicis</name>
    <dbReference type="NCBI Taxonomy" id="133412"/>
    <lineage>
        <taxon>Eukaryota</taxon>
        <taxon>Fungi</taxon>
        <taxon>Fungi incertae sedis</taxon>
        <taxon>Zoopagomycota</taxon>
        <taxon>Kickxellomycotina</taxon>
        <taxon>Harpellomycetes</taxon>
        <taxon>Harpellales</taxon>
        <taxon>Legeriomycetaceae</taxon>
        <taxon>Smittium</taxon>
    </lineage>
</organism>
<dbReference type="OrthoDB" id="5599040at2759"/>
<dbReference type="AlphaFoldDB" id="A0A1R1YKW6"/>
<evidence type="ECO:0000313" key="1">
    <source>
        <dbReference type="EMBL" id="OMJ27577.1"/>
    </source>
</evidence>